<feature type="region of interest" description="Disordered" evidence="1">
    <location>
        <begin position="579"/>
        <end position="602"/>
    </location>
</feature>
<dbReference type="Gene3D" id="3.40.50.300">
    <property type="entry name" value="P-loop containing nucleotide triphosphate hydrolases"/>
    <property type="match status" value="2"/>
</dbReference>
<evidence type="ECO:0000256" key="1">
    <source>
        <dbReference type="SAM" id="MobiDB-lite"/>
    </source>
</evidence>
<dbReference type="EMBL" id="JAEACQ010000243">
    <property type="protein sequence ID" value="MBL7630188.1"/>
    <property type="molecule type" value="Genomic_DNA"/>
</dbReference>
<feature type="region of interest" description="Disordered" evidence="1">
    <location>
        <begin position="1481"/>
        <end position="1511"/>
    </location>
</feature>
<evidence type="ECO:0000259" key="2">
    <source>
        <dbReference type="Pfam" id="PF08751"/>
    </source>
</evidence>
<dbReference type="Proteomes" id="UP000604475">
    <property type="component" value="Unassembled WGS sequence"/>
</dbReference>
<dbReference type="Gene3D" id="2.30.30.940">
    <property type="match status" value="1"/>
</dbReference>
<feature type="region of interest" description="Disordered" evidence="1">
    <location>
        <begin position="1531"/>
        <end position="1577"/>
    </location>
</feature>
<evidence type="ECO:0000313" key="3">
    <source>
        <dbReference type="EMBL" id="MBL7630188.1"/>
    </source>
</evidence>
<name>A0A937RPD5_9ACTN</name>
<dbReference type="SUPFAM" id="SSF55464">
    <property type="entry name" value="Origin of replication-binding domain, RBD-like"/>
    <property type="match status" value="1"/>
</dbReference>
<organism evidence="3 4">
    <name type="scientific">Frankia nepalensis</name>
    <dbReference type="NCBI Taxonomy" id="1836974"/>
    <lineage>
        <taxon>Bacteria</taxon>
        <taxon>Bacillati</taxon>
        <taxon>Actinomycetota</taxon>
        <taxon>Actinomycetes</taxon>
        <taxon>Frankiales</taxon>
        <taxon>Frankiaceae</taxon>
        <taxon>Frankia</taxon>
    </lineage>
</organism>
<reference evidence="3" key="1">
    <citation type="submission" date="2020-12" db="EMBL/GenBank/DDBJ databases">
        <title>Genomic characterization of non-nitrogen-fixing Frankia strains.</title>
        <authorList>
            <person name="Carlos-Shanley C."/>
            <person name="Guerra T."/>
            <person name="Hahn D."/>
        </authorList>
    </citation>
    <scope>NUCLEOTIDE SEQUENCE</scope>
    <source>
        <strain evidence="3">CN6</strain>
    </source>
</reference>
<dbReference type="RefSeq" id="WP_202999931.1">
    <property type="nucleotide sequence ID" value="NZ_JADWYU010000136.1"/>
</dbReference>
<feature type="region of interest" description="Disordered" evidence="1">
    <location>
        <begin position="1150"/>
        <end position="1224"/>
    </location>
</feature>
<proteinExistence type="predicted"/>
<dbReference type="Pfam" id="PF13604">
    <property type="entry name" value="AAA_30"/>
    <property type="match status" value="1"/>
</dbReference>
<dbReference type="NCBIfam" id="NF041492">
    <property type="entry name" value="MobF"/>
    <property type="match status" value="1"/>
</dbReference>
<dbReference type="SUPFAM" id="SSF52540">
    <property type="entry name" value="P-loop containing nucleoside triphosphate hydrolases"/>
    <property type="match status" value="2"/>
</dbReference>
<gene>
    <name evidence="3" type="ORF">I7412_24090</name>
</gene>
<dbReference type="Pfam" id="PF08751">
    <property type="entry name" value="TrwC"/>
    <property type="match status" value="1"/>
</dbReference>
<dbReference type="InterPro" id="IPR027417">
    <property type="entry name" value="P-loop_NTPase"/>
</dbReference>
<feature type="domain" description="TrwC relaxase" evidence="2">
    <location>
        <begin position="42"/>
        <end position="424"/>
    </location>
</feature>
<comment type="caution">
    <text evidence="3">The sequence shown here is derived from an EMBL/GenBank/DDBJ whole genome shotgun (WGS) entry which is preliminary data.</text>
</comment>
<keyword evidence="4" id="KW-1185">Reference proteome</keyword>
<feature type="region of interest" description="Disordered" evidence="1">
    <location>
        <begin position="868"/>
        <end position="908"/>
    </location>
</feature>
<dbReference type="CDD" id="cd18809">
    <property type="entry name" value="SF1_C_RecD"/>
    <property type="match status" value="1"/>
</dbReference>
<dbReference type="InterPro" id="IPR014862">
    <property type="entry name" value="TrwC"/>
</dbReference>
<sequence length="1577" mass="167139">MIATAKVLRVQARDTGEVAKAARAVVHYVQGGQAPSVDPLARYFGRGRARGSAAELVGLRGEVPALALERLLRGEHAVTGRPLLAAAGSAGRVIRLSVSADAAAREAVAIAGPDDLLTLAQASEVAGVSAAYLRLLVSRSAEARAAAPADAATQAGIPDPGDEAARTGDGLLRGSADQLTGVRGRRGWLVRRGELERWCVARTPPATVLGYDVVCAAPKSVSLLWAFGDEALRADVAAALDAAVDATISYLERHGAFGVVRGQSRHALGLAVASYLHDVSRSVEAHLHVHNIVINAVVVATHPDGQDPAAEESWDWRALDGELFLAEVKTAGYVGAAVLRHELTARRGVVWEPARNGVAEIASFPVDLLAAFSTRHREVVEEFTQLVAAGFEPSGATEAAAQRGSRVAKRVQADAEVQVLQAERLAVAGFTVDQVRGLAPARSEPVRSTGLGKEQVAVLFDGLAGAFGLTEHATTFTRRDVVQHIAGLAGDRLDADGIEHLVDRFLADRRVVVLHDTTRTRRRHQPAAVYTVENLLTAEDTLLALVRQGEVAAGAAPRLLIDPATLETQLAALTHRATTARPGAGRAEVDDAPPASPVSEVAEARWTSCVPASAERNQGRRRAAERGDHLPTALATTASAAGRPVLTAEQIGLLRRLLTSGDLVRPFVGPAGTGKTEAMRALTAIVTAAGRRVFATAHGGRQAEELAERIGVPTRVVASWLTLLDHVDDPAQVWPAGSVLIVDEATQVSTRHAERLLRHATRTGTVVIALGDPAQLGSVDAGGWFTHLVADTVDVPALVTVHRQAGAEMAPIRAALAALRADAAPATRAALDRLAAAGHIVLAETADQLLERAVADWYTERRQVIHPTTDATSAQVRATPDGANGANGAEPRRADGGNGADGARSSMAPRPAMVRMMAERQRDVDTLNTAARALLTADGTLTGPVLAVAGREFQVGDEVITLTQAGHTLIPAGRPKSAYIRTGTVGVITTVHLADDPAAQALEVYFPSKGTVRVPWEYLTHRFEDGRDGGLGHAYAITAAKAQGATMDTARAVVPDDTTRPALYVMLSRTRRDLHAYVLRRDELRDSDDDEGWLPTVTEPDGPLERLADRLARTRTERLATDHDPDVATVHQLRTRHTLAELTALRLEATPSTRIAPHEQVSTAHDRSDRADAVGPRHPHAGGASTDAPNAPSTPPHAPIAPKTAPDAPVGAPETARTGAIRADPPRQVLLRRAELAAEAVLRAAALADPPPELLARIGPRPAGGPARAGWEDTVTALAIYHARHQPPAPTHEVGPPPGATAAARRRDPWLRHHDDAVHLATTWAATLLEPARTRFHSGGESVARAQAIAGLHTLLDHGHPADQLAAALTHDPVTDIRTGAAVLAHRVADLCHRAGLDPTHYQLPAPRTAQDDWNHAAHLFTTAEINHLVTWPTATLAAEHRTLDTQLRPVHHPATTDGATATRFQAQARRALLETALDRQTSRAALRARTEPPGYLKTLLGPRPAERSTTAWDEAAHRVEHYRHHELGLAYGTPAAPGDPDPIRQALGTRPNEPHAAAAYDHASQPEPGLDLQLPL</sequence>
<feature type="region of interest" description="Disordered" evidence="1">
    <location>
        <begin position="148"/>
        <end position="171"/>
    </location>
</feature>
<accession>A0A937RPD5</accession>
<protein>
    <submittedName>
        <fullName evidence="3">Relaxase domain-containing protein</fullName>
    </submittedName>
</protein>
<evidence type="ECO:0000313" key="4">
    <source>
        <dbReference type="Proteomes" id="UP000604475"/>
    </source>
</evidence>